<reference evidence="3" key="2">
    <citation type="submission" date="2016-04" db="EMBL/GenBank/DDBJ databases">
        <title>First Complete Genome Sequence of a Subdivision 6 Acidobacterium.</title>
        <authorList>
            <person name="Huang S."/>
            <person name="Vieira S."/>
            <person name="Bunk B."/>
            <person name="Riedel T."/>
            <person name="Sproeer C."/>
            <person name="Overmann J."/>
        </authorList>
    </citation>
    <scope>NUCLEOTIDE SEQUENCE [LARGE SCALE GENOMIC DNA]</scope>
    <source>
        <strain evidence="3">DSM 100886 HEG_-6_39</strain>
    </source>
</reference>
<keyword evidence="3" id="KW-1185">Reference proteome</keyword>
<sequence>MAETPRKNDTRSLADRLVPDPKNPPDLTMLQGWLGASSEERHRRLYLDPEMSRSLEIPGDAIVHTQDIPPDVNPLGGSWVWIKADAAIKQGPGLERLYARFLRGQIQQDFLAGGGAGVGAGTVGAPGGGAATSPLICPPQTVFTCPTRTAWCRPSVFTICPSQLTICATRQVICQVTAPVQCAPSLSFQCPTRICPSAVDACPSAPGGCWDPTIVQGTIVQQPGLGQVGLQGGFGFDPSGGMGFGPAGGGLVGAAAFATGWAACRTRVFPLCDPFTRTPLLCPV</sequence>
<feature type="region of interest" description="Disordered" evidence="1">
    <location>
        <begin position="1"/>
        <end position="25"/>
    </location>
</feature>
<evidence type="ECO:0000313" key="3">
    <source>
        <dbReference type="Proteomes" id="UP000076079"/>
    </source>
</evidence>
<name>A0A143PL97_LUTPR</name>
<dbReference type="KEGG" id="abac:LuPra_02484"/>
<accession>A0A143PL97</accession>
<feature type="compositionally biased region" description="Basic and acidic residues" evidence="1">
    <location>
        <begin position="1"/>
        <end position="19"/>
    </location>
</feature>
<proteinExistence type="predicted"/>
<dbReference type="AlphaFoldDB" id="A0A143PL97"/>
<dbReference type="Proteomes" id="UP000076079">
    <property type="component" value="Chromosome"/>
</dbReference>
<protein>
    <submittedName>
        <fullName evidence="2">Uncharacterized protein</fullName>
    </submittedName>
</protein>
<organism evidence="2 3">
    <name type="scientific">Luteitalea pratensis</name>
    <dbReference type="NCBI Taxonomy" id="1855912"/>
    <lineage>
        <taxon>Bacteria</taxon>
        <taxon>Pseudomonadati</taxon>
        <taxon>Acidobacteriota</taxon>
        <taxon>Vicinamibacteria</taxon>
        <taxon>Vicinamibacterales</taxon>
        <taxon>Vicinamibacteraceae</taxon>
        <taxon>Luteitalea</taxon>
    </lineage>
</organism>
<evidence type="ECO:0000256" key="1">
    <source>
        <dbReference type="SAM" id="MobiDB-lite"/>
    </source>
</evidence>
<evidence type="ECO:0000313" key="2">
    <source>
        <dbReference type="EMBL" id="AMY09271.1"/>
    </source>
</evidence>
<dbReference type="EMBL" id="CP015136">
    <property type="protein sequence ID" value="AMY09271.1"/>
    <property type="molecule type" value="Genomic_DNA"/>
</dbReference>
<reference evidence="2 3" key="1">
    <citation type="journal article" date="2016" name="Genome Announc.">
        <title>First Complete Genome Sequence of a Subdivision 6 Acidobacterium Strain.</title>
        <authorList>
            <person name="Huang S."/>
            <person name="Vieira S."/>
            <person name="Bunk B."/>
            <person name="Riedel T."/>
            <person name="Sproer C."/>
            <person name="Overmann J."/>
        </authorList>
    </citation>
    <scope>NUCLEOTIDE SEQUENCE [LARGE SCALE GENOMIC DNA]</scope>
    <source>
        <strain evidence="3">DSM 100886 HEG_-6_39</strain>
    </source>
</reference>
<gene>
    <name evidence="2" type="ORF">LuPra_02484</name>
</gene>